<dbReference type="Proteomes" id="UP000007592">
    <property type="component" value="Chromosome"/>
</dbReference>
<evidence type="ECO:0000313" key="1">
    <source>
        <dbReference type="EMBL" id="AFD19540.1"/>
    </source>
</evidence>
<name>H8LMH8_RICSL</name>
<dbReference type="RefSeq" id="WP_014419787.1">
    <property type="nucleotide sequence ID" value="NC_017065.1"/>
</dbReference>
<accession>H8LMH8</accession>
<reference evidence="1 2" key="1">
    <citation type="submission" date="2012-03" db="EMBL/GenBank/DDBJ databases">
        <authorList>
            <person name="Johnson S.L."/>
            <person name="Munk A.C."/>
            <person name="Han S."/>
            <person name="Bruce D.C."/>
            <person name="Dasch G.A."/>
        </authorList>
    </citation>
    <scope>NUCLEOTIDE SEQUENCE [LARGE SCALE GENOMIC DNA]</scope>
    <source>
        <strain evidence="2">D-CWPP (RSB)</strain>
    </source>
</reference>
<gene>
    <name evidence="1" type="ORF">MC3_02955</name>
</gene>
<evidence type="ECO:0000313" key="2">
    <source>
        <dbReference type="Proteomes" id="UP000007592"/>
    </source>
</evidence>
<sequence length="149" mass="16610">MPEVITITRLIYYPNKFISNLIKQNESVLQKETGKYSPSLETIPEDSIPKLSPAIVHSSTELFAKLENSFNELAQFTDKILIDTGKSYVQQANINPQSNTVSRSSSIDSGIASSQEELSTTFGKSSSTNLIEALFSTSENFIKFKYSKR</sequence>
<dbReference type="AlphaFoldDB" id="H8LMH8"/>
<dbReference type="HOGENOM" id="CLU_1748265_0_0_5"/>
<organism evidence="1 2">
    <name type="scientific">Rickettsia slovaca str. D-CWPP</name>
    <dbReference type="NCBI Taxonomy" id="1105109"/>
    <lineage>
        <taxon>Bacteria</taxon>
        <taxon>Pseudomonadati</taxon>
        <taxon>Pseudomonadota</taxon>
        <taxon>Alphaproteobacteria</taxon>
        <taxon>Rickettsiales</taxon>
        <taxon>Rickettsiaceae</taxon>
        <taxon>Rickettsieae</taxon>
        <taxon>Rickettsia</taxon>
        <taxon>spotted fever group</taxon>
    </lineage>
</organism>
<dbReference type="PATRIC" id="fig|1105109.3.peg.629"/>
<dbReference type="KEGG" id="rsw:MC3_02955"/>
<proteinExistence type="predicted"/>
<dbReference type="EMBL" id="CP003375">
    <property type="protein sequence ID" value="AFD19540.1"/>
    <property type="molecule type" value="Genomic_DNA"/>
</dbReference>
<protein>
    <submittedName>
        <fullName evidence="1">Uncharacterized protein</fullName>
    </submittedName>
</protein>